<dbReference type="RefSeq" id="WP_386360213.1">
    <property type="nucleotide sequence ID" value="NZ_JBHRXZ010000001.1"/>
</dbReference>
<accession>A0ABV7SZE4</accession>
<keyword evidence="7 9" id="KW-0234">DNA repair</keyword>
<evidence type="ECO:0000256" key="2">
    <source>
        <dbReference type="ARBA" id="ARBA00009441"/>
    </source>
</evidence>
<organism evidence="12 13">
    <name type="scientific">Stutzerimonas tarimensis</name>
    <dbReference type="NCBI Taxonomy" id="1507735"/>
    <lineage>
        <taxon>Bacteria</taxon>
        <taxon>Pseudomonadati</taxon>
        <taxon>Pseudomonadota</taxon>
        <taxon>Gammaproteobacteria</taxon>
        <taxon>Pseudomonadales</taxon>
        <taxon>Pseudomonadaceae</taxon>
        <taxon>Stutzerimonas</taxon>
    </lineage>
</organism>
<proteinExistence type="inferred from homology"/>
<name>A0ABV7SZE4_9GAMM</name>
<keyword evidence="6" id="KW-0067">ATP-binding</keyword>
<dbReference type="Pfam" id="PF02463">
    <property type="entry name" value="SMC_N"/>
    <property type="match status" value="1"/>
</dbReference>
<dbReference type="EMBL" id="JBHRXZ010000001">
    <property type="protein sequence ID" value="MFC3606295.1"/>
    <property type="molecule type" value="Genomic_DNA"/>
</dbReference>
<keyword evidence="5 9" id="KW-0227">DNA damage</keyword>
<evidence type="ECO:0000256" key="9">
    <source>
        <dbReference type="PIRNR" id="PIRNR003128"/>
    </source>
</evidence>
<keyword evidence="13" id="KW-1185">Reference proteome</keyword>
<evidence type="ECO:0000256" key="8">
    <source>
        <dbReference type="ARBA" id="ARBA00033408"/>
    </source>
</evidence>
<comment type="caution">
    <text evidence="12">The sequence shown here is derived from an EMBL/GenBank/DDBJ whole genome shotgun (WGS) entry which is preliminary data.</text>
</comment>
<dbReference type="InterPro" id="IPR027417">
    <property type="entry name" value="P-loop_NTPase"/>
</dbReference>
<dbReference type="NCBIfam" id="TIGR00634">
    <property type="entry name" value="recN"/>
    <property type="match status" value="1"/>
</dbReference>
<evidence type="ECO:0000256" key="6">
    <source>
        <dbReference type="ARBA" id="ARBA00022840"/>
    </source>
</evidence>
<evidence type="ECO:0000313" key="12">
    <source>
        <dbReference type="EMBL" id="MFC3606295.1"/>
    </source>
</evidence>
<evidence type="ECO:0000256" key="10">
    <source>
        <dbReference type="SAM" id="Coils"/>
    </source>
</evidence>
<evidence type="ECO:0000313" key="13">
    <source>
        <dbReference type="Proteomes" id="UP001595630"/>
    </source>
</evidence>
<keyword evidence="4" id="KW-0547">Nucleotide-binding</keyword>
<keyword evidence="10" id="KW-0175">Coiled coil</keyword>
<evidence type="ECO:0000259" key="11">
    <source>
        <dbReference type="Pfam" id="PF02463"/>
    </source>
</evidence>
<dbReference type="Proteomes" id="UP001595630">
    <property type="component" value="Unassembled WGS sequence"/>
</dbReference>
<evidence type="ECO:0000256" key="5">
    <source>
        <dbReference type="ARBA" id="ARBA00022763"/>
    </source>
</evidence>
<feature type="coiled-coil region" evidence="10">
    <location>
        <begin position="193"/>
        <end position="220"/>
    </location>
</feature>
<sequence length="557" mass="60936">MLVQLSIRNFAIVDHLDLELRRGMSVITGETGAGKSIMLGALSLALGDRADSGVVRPGASRADILASFDLQEIPDARSWLTERDLDHDGPCILRRVITAEGRSRAYINGTPCPLGDLKTLGGLLIDIHSQHEHQSLLKPDTHRRLLDEFGNCQELARQVQLAAQRWRQTRQTLERLSNNGDEQRARHQLLSYQLEELDNLALGENELAELEQEQRTLANATQLLGACRQVVDLCSEGDQGNVVSALSGSLQRLTAFQGGPGILEEAIELLSSAQIQVEEAMSGLNRFMDQFDADPARLQRVEERLDTLYTLARKHRVQPEELGNLQRQLAHELDNLNADDEAIDKLTEELAAFARHYQDKAQALSKARQQAAGDLARAVEHEIQRLGMPGGRFSVVLKPGSSGDPQPQGFEQVEFLVSANPGQPLRPLAKVASGGELSRISLAIQVITAQTSRVPTLVFDEVDVGIGGPTAEIVGQLLRRLGDRGQVLTVTHLPQVAAQGHHHLFVHKARGSDETRTAVAMLAGSSRVEEIARMLGGVDLTEQSLAHAQQMIHSAQD</sequence>
<dbReference type="InterPro" id="IPR003395">
    <property type="entry name" value="RecF/RecN/SMC_N"/>
</dbReference>
<evidence type="ECO:0000256" key="3">
    <source>
        <dbReference type="ARBA" id="ARBA00021315"/>
    </source>
</evidence>
<dbReference type="CDD" id="cd03241">
    <property type="entry name" value="ABC_RecN"/>
    <property type="match status" value="2"/>
</dbReference>
<evidence type="ECO:0000256" key="1">
    <source>
        <dbReference type="ARBA" id="ARBA00003618"/>
    </source>
</evidence>
<protein>
    <recommendedName>
        <fullName evidence="3 9">DNA repair protein RecN</fullName>
    </recommendedName>
    <alternativeName>
        <fullName evidence="8 9">Recombination protein N</fullName>
    </alternativeName>
</protein>
<dbReference type="PANTHER" id="PTHR11059:SF0">
    <property type="entry name" value="DNA REPAIR PROTEIN RECN"/>
    <property type="match status" value="1"/>
</dbReference>
<dbReference type="Gene3D" id="3.40.50.300">
    <property type="entry name" value="P-loop containing nucleotide triphosphate hydrolases"/>
    <property type="match status" value="2"/>
</dbReference>
<comment type="similarity">
    <text evidence="2 9">Belongs to the RecN family.</text>
</comment>
<evidence type="ECO:0000256" key="7">
    <source>
        <dbReference type="ARBA" id="ARBA00023204"/>
    </source>
</evidence>
<dbReference type="SUPFAM" id="SSF52540">
    <property type="entry name" value="P-loop containing nucleoside triphosphate hydrolases"/>
    <property type="match status" value="2"/>
</dbReference>
<dbReference type="NCBIfam" id="NF008121">
    <property type="entry name" value="PRK10869.1"/>
    <property type="match status" value="1"/>
</dbReference>
<dbReference type="PIRSF" id="PIRSF003128">
    <property type="entry name" value="RecN"/>
    <property type="match status" value="1"/>
</dbReference>
<comment type="function">
    <text evidence="1 9">May be involved in recombinational repair of damaged DNA.</text>
</comment>
<reference evidence="13" key="1">
    <citation type="journal article" date="2019" name="Int. J. Syst. Evol. Microbiol.">
        <title>The Global Catalogue of Microorganisms (GCM) 10K type strain sequencing project: providing services to taxonomists for standard genome sequencing and annotation.</title>
        <authorList>
            <consortium name="The Broad Institute Genomics Platform"/>
            <consortium name="The Broad Institute Genome Sequencing Center for Infectious Disease"/>
            <person name="Wu L."/>
            <person name="Ma J."/>
        </authorList>
    </citation>
    <scope>NUCLEOTIDE SEQUENCE [LARGE SCALE GENOMIC DNA]</scope>
    <source>
        <strain evidence="13">KCTC 42447</strain>
    </source>
</reference>
<feature type="domain" description="RecF/RecN/SMC N-terminal" evidence="11">
    <location>
        <begin position="2"/>
        <end position="507"/>
    </location>
</feature>
<dbReference type="PANTHER" id="PTHR11059">
    <property type="entry name" value="DNA REPAIR PROTEIN RECN"/>
    <property type="match status" value="1"/>
</dbReference>
<dbReference type="InterPro" id="IPR004604">
    <property type="entry name" value="DNA_recomb/repair_RecN"/>
</dbReference>
<gene>
    <name evidence="12" type="primary">recN</name>
    <name evidence="12" type="ORF">ACFOMF_00640</name>
</gene>
<evidence type="ECO:0000256" key="4">
    <source>
        <dbReference type="ARBA" id="ARBA00022741"/>
    </source>
</evidence>